<protein>
    <submittedName>
        <fullName evidence="1">Uncharacterized protein</fullName>
    </submittedName>
</protein>
<keyword evidence="2" id="KW-1185">Reference proteome</keyword>
<gene>
    <name evidence="1" type="ORF">L2E82_36513</name>
</gene>
<accession>A0ACB9BRP6</accession>
<evidence type="ECO:0000313" key="1">
    <source>
        <dbReference type="EMBL" id="KAI3724726.1"/>
    </source>
</evidence>
<proteinExistence type="predicted"/>
<dbReference type="Proteomes" id="UP001055811">
    <property type="component" value="Linkage Group LG06"/>
</dbReference>
<reference evidence="2" key="1">
    <citation type="journal article" date="2022" name="Mol. Ecol. Resour.">
        <title>The genomes of chicory, endive, great burdock and yacon provide insights into Asteraceae palaeo-polyploidization history and plant inulin production.</title>
        <authorList>
            <person name="Fan W."/>
            <person name="Wang S."/>
            <person name="Wang H."/>
            <person name="Wang A."/>
            <person name="Jiang F."/>
            <person name="Liu H."/>
            <person name="Zhao H."/>
            <person name="Xu D."/>
            <person name="Zhang Y."/>
        </authorList>
    </citation>
    <scope>NUCLEOTIDE SEQUENCE [LARGE SCALE GENOMIC DNA]</scope>
    <source>
        <strain evidence="2">cv. Punajuju</strain>
    </source>
</reference>
<dbReference type="EMBL" id="CM042014">
    <property type="protein sequence ID" value="KAI3724726.1"/>
    <property type="molecule type" value="Genomic_DNA"/>
</dbReference>
<organism evidence="1 2">
    <name type="scientific">Cichorium intybus</name>
    <name type="common">Chicory</name>
    <dbReference type="NCBI Taxonomy" id="13427"/>
    <lineage>
        <taxon>Eukaryota</taxon>
        <taxon>Viridiplantae</taxon>
        <taxon>Streptophyta</taxon>
        <taxon>Embryophyta</taxon>
        <taxon>Tracheophyta</taxon>
        <taxon>Spermatophyta</taxon>
        <taxon>Magnoliopsida</taxon>
        <taxon>eudicotyledons</taxon>
        <taxon>Gunneridae</taxon>
        <taxon>Pentapetalae</taxon>
        <taxon>asterids</taxon>
        <taxon>campanulids</taxon>
        <taxon>Asterales</taxon>
        <taxon>Asteraceae</taxon>
        <taxon>Cichorioideae</taxon>
        <taxon>Cichorieae</taxon>
        <taxon>Cichoriinae</taxon>
        <taxon>Cichorium</taxon>
    </lineage>
</organism>
<reference evidence="1 2" key="2">
    <citation type="journal article" date="2022" name="Mol. Ecol. Resour.">
        <title>The genomes of chicory, endive, great burdock and yacon provide insights into Asteraceae paleo-polyploidization history and plant inulin production.</title>
        <authorList>
            <person name="Fan W."/>
            <person name="Wang S."/>
            <person name="Wang H."/>
            <person name="Wang A."/>
            <person name="Jiang F."/>
            <person name="Liu H."/>
            <person name="Zhao H."/>
            <person name="Xu D."/>
            <person name="Zhang Y."/>
        </authorList>
    </citation>
    <scope>NUCLEOTIDE SEQUENCE [LARGE SCALE GENOMIC DNA]</scope>
    <source>
        <strain evidence="2">cv. Punajuju</strain>
        <tissue evidence="1">Leaves</tissue>
    </source>
</reference>
<evidence type="ECO:0000313" key="2">
    <source>
        <dbReference type="Proteomes" id="UP001055811"/>
    </source>
</evidence>
<sequence length="141" mass="15593">MDNSNFGIDFLVLTIPSAVEDSSMPVIAADGACKEVMNMRQVPQSVGRKWTWRSEGDLLLNGAYFHRITVTPATGTSSHLLRLVCGLQQNLPARRESKVRCDPSVNTRDVKTMAAHRQHSNLISVNKFSQADGAIGEFLRH</sequence>
<name>A0ACB9BRP6_CICIN</name>
<comment type="caution">
    <text evidence="1">The sequence shown here is derived from an EMBL/GenBank/DDBJ whole genome shotgun (WGS) entry which is preliminary data.</text>
</comment>